<keyword evidence="1" id="KW-0472">Membrane</keyword>
<reference evidence="2 3" key="1">
    <citation type="submission" date="2016-10" db="EMBL/GenBank/DDBJ databases">
        <authorList>
            <person name="de Groot N.N."/>
        </authorList>
    </citation>
    <scope>NUCLEOTIDE SEQUENCE [LARGE SCALE GENOMIC DNA]</scope>
    <source>
        <strain evidence="2 3">DSM 797</strain>
    </source>
</reference>
<evidence type="ECO:0000256" key="1">
    <source>
        <dbReference type="SAM" id="Phobius"/>
    </source>
</evidence>
<gene>
    <name evidence="2" type="ORF">SAMN04515677_101458</name>
</gene>
<keyword evidence="3" id="KW-1185">Reference proteome</keyword>
<dbReference type="Proteomes" id="UP000199068">
    <property type="component" value="Unassembled WGS sequence"/>
</dbReference>
<name>A0A1G9J0L8_9FIRM</name>
<evidence type="ECO:0000313" key="2">
    <source>
        <dbReference type="EMBL" id="SDL31020.1"/>
    </source>
</evidence>
<sequence>MNNFNFKNAFPDTPQRFKNRVSMTLNNLPDKEENGEMENKIKTSKVSFRKKIVVTIATVMVLGTTTLAAGKVFSILSSSSNIPTYTKMPTQEVMNNEFGFAPKTIEKFENGYEFKSGHIVNNEGLDEKGNTLSKSKNLDFVYKNGKEDITLSMEGKMIGENSEDMKVVDTYNGLELSYLSYANKCVPPDYKMTEQDKKDEASGKYVFSIGSAKVEVDTVQFLSWEQDGIYYSFLATNSKLTKDDLVKMAHEVIDVK</sequence>
<dbReference type="EMBL" id="FNGW01000001">
    <property type="protein sequence ID" value="SDL31020.1"/>
    <property type="molecule type" value="Genomic_DNA"/>
</dbReference>
<keyword evidence="1" id="KW-0812">Transmembrane</keyword>
<organism evidence="2 3">
    <name type="scientific">Romboutsia lituseburensis DSM 797</name>
    <dbReference type="NCBI Taxonomy" id="1121325"/>
    <lineage>
        <taxon>Bacteria</taxon>
        <taxon>Bacillati</taxon>
        <taxon>Bacillota</taxon>
        <taxon>Clostridia</taxon>
        <taxon>Peptostreptococcales</taxon>
        <taxon>Peptostreptococcaceae</taxon>
        <taxon>Romboutsia</taxon>
    </lineage>
</organism>
<keyword evidence="1" id="KW-1133">Transmembrane helix</keyword>
<dbReference type="RefSeq" id="WP_092722440.1">
    <property type="nucleotide sequence ID" value="NZ_FNGW01000001.1"/>
</dbReference>
<evidence type="ECO:0000313" key="3">
    <source>
        <dbReference type="Proteomes" id="UP000199068"/>
    </source>
</evidence>
<dbReference type="AlphaFoldDB" id="A0A1G9J0L8"/>
<feature type="transmembrane region" description="Helical" evidence="1">
    <location>
        <begin position="52"/>
        <end position="76"/>
    </location>
</feature>
<protein>
    <submittedName>
        <fullName evidence="2">Uncharacterized protein</fullName>
    </submittedName>
</protein>
<accession>A0A1G9J0L8</accession>
<proteinExistence type="predicted"/>
<dbReference type="STRING" id="1121325.SAMN04515677_101458"/>